<evidence type="ECO:0000256" key="2">
    <source>
        <dbReference type="SAM" id="SignalP"/>
    </source>
</evidence>
<dbReference type="Proteomes" id="UP000271003">
    <property type="component" value="Chromosome"/>
</dbReference>
<feature type="chain" id="PRO_5016325148" evidence="2">
    <location>
        <begin position="29"/>
        <end position="332"/>
    </location>
</feature>
<sequence length="332" mass="36298">MTALNRTNDCIRPLVLAMVVALSSPAFALTDEEWIDLPGSWENFHVWVEGADHSGSTSITLENAVLRSPLAHGDFRDATIGLVNYSSSAYGEYPGDVTIDLKEAKTLAIDMTNNPHAGILVARTSTDRTGAWTGHPSLTVNAGLDISGDVNHRKATDVGDFTAGIAIGLGEIHIGGDLDINLINMDSQSAQERRPVPDDGSYPTWQQRYGWTVFDDRRGGGSESSLKRINTSYLLQGGVVTGIAAASVAGNVDITVSGRNGVLGGWIMAPNRKRRGLRALRRRSAGFGQQRRPDRDELQRGEGRRDFHRRRQCDDSTRLVFRRSCVRRNEDA</sequence>
<evidence type="ECO:0000313" key="4">
    <source>
        <dbReference type="Proteomes" id="UP000271003"/>
    </source>
</evidence>
<keyword evidence="4" id="KW-1185">Reference proteome</keyword>
<organism evidence="3 4">
    <name type="scientific">Sutterella megalosphaeroides</name>
    <dbReference type="NCBI Taxonomy" id="2494234"/>
    <lineage>
        <taxon>Bacteria</taxon>
        <taxon>Pseudomonadati</taxon>
        <taxon>Pseudomonadota</taxon>
        <taxon>Betaproteobacteria</taxon>
        <taxon>Burkholderiales</taxon>
        <taxon>Sutterellaceae</taxon>
        <taxon>Sutterella</taxon>
    </lineage>
</organism>
<evidence type="ECO:0000256" key="1">
    <source>
        <dbReference type="SAM" id="MobiDB-lite"/>
    </source>
</evidence>
<feature type="compositionally biased region" description="Basic and acidic residues" evidence="1">
    <location>
        <begin position="291"/>
        <end position="303"/>
    </location>
</feature>
<accession>A0A2Z6IA63</accession>
<name>A0A2Z6IA63_9BURK</name>
<feature type="signal peptide" evidence="2">
    <location>
        <begin position="1"/>
        <end position="28"/>
    </location>
</feature>
<evidence type="ECO:0000313" key="3">
    <source>
        <dbReference type="EMBL" id="BBF23413.1"/>
    </source>
</evidence>
<dbReference type="KEGG" id="sutt:SUTMEG_13040"/>
<keyword evidence="2" id="KW-0732">Signal</keyword>
<dbReference type="AlphaFoldDB" id="A0A2Z6IA63"/>
<protein>
    <submittedName>
        <fullName evidence="3">Uncharacterized protein</fullName>
    </submittedName>
</protein>
<gene>
    <name evidence="3" type="ORF">SUTMEG_13040</name>
</gene>
<feature type="region of interest" description="Disordered" evidence="1">
    <location>
        <begin position="281"/>
        <end position="303"/>
    </location>
</feature>
<reference evidence="3 4" key="1">
    <citation type="journal article" date="2018" name="Int. J. Syst. Evol. Microbiol.">
        <title>Mesosutterella multiformis gen. nov., sp. nov., a member of the family Sutterellaceae and Sutterella megalosphaeroides sp. nov., isolated from human faeces.</title>
        <authorList>
            <person name="Sakamoto M."/>
            <person name="Ikeyama N."/>
            <person name="Kunihiro T."/>
            <person name="Iino T."/>
            <person name="Yuki M."/>
            <person name="Ohkuma M."/>
        </authorList>
    </citation>
    <scope>NUCLEOTIDE SEQUENCE [LARGE SCALE GENOMIC DNA]</scope>
    <source>
        <strain evidence="3 4">6FBBBH3</strain>
    </source>
</reference>
<proteinExistence type="predicted"/>
<dbReference type="EMBL" id="AP018786">
    <property type="protein sequence ID" value="BBF23413.1"/>
    <property type="molecule type" value="Genomic_DNA"/>
</dbReference>